<evidence type="ECO:0000313" key="1">
    <source>
        <dbReference type="EMBL" id="SDM39077.1"/>
    </source>
</evidence>
<gene>
    <name evidence="1" type="ORF">SAMN05660299_00782</name>
</gene>
<dbReference type="RefSeq" id="WP_091648331.1">
    <property type="nucleotide sequence ID" value="NZ_FNHQ01000006.1"/>
</dbReference>
<organism evidence="1 2">
    <name type="scientific">Megasphaera paucivorans</name>
    <dbReference type="NCBI Taxonomy" id="349095"/>
    <lineage>
        <taxon>Bacteria</taxon>
        <taxon>Bacillati</taxon>
        <taxon>Bacillota</taxon>
        <taxon>Negativicutes</taxon>
        <taxon>Veillonellales</taxon>
        <taxon>Veillonellaceae</taxon>
        <taxon>Megasphaera</taxon>
    </lineage>
</organism>
<name>A0A1G9SUP6_9FIRM</name>
<proteinExistence type="predicted"/>
<protein>
    <submittedName>
        <fullName evidence="1">Uncharacterized protein</fullName>
    </submittedName>
</protein>
<evidence type="ECO:0000313" key="2">
    <source>
        <dbReference type="Proteomes" id="UP000199309"/>
    </source>
</evidence>
<dbReference type="Proteomes" id="UP000199309">
    <property type="component" value="Unassembled WGS sequence"/>
</dbReference>
<keyword evidence="2" id="KW-1185">Reference proteome</keyword>
<accession>A0A1G9SUP6</accession>
<dbReference type="EMBL" id="FNHQ01000006">
    <property type="protein sequence ID" value="SDM39077.1"/>
    <property type="molecule type" value="Genomic_DNA"/>
</dbReference>
<sequence length="200" mass="22699">MGFMEKFFGADMTKTRAEQIYDDAYMLFNSEKLQNECLSRNLKEKVLAGTECDMLPGASGDFGHCAANPIPCNGPMGELTYLSKLRMKTTGAKIFFHKIDHINGTIDKFEIINATGKFIDYLYLDMYHPRKSLLCPAQYMMEGEAVFPRGILTECPDFPKNLYKHIKREAERILKVSVADPEAKAINTARVQAALRELRK</sequence>
<reference evidence="1 2" key="1">
    <citation type="submission" date="2016-10" db="EMBL/GenBank/DDBJ databases">
        <authorList>
            <person name="de Groot N.N."/>
        </authorList>
    </citation>
    <scope>NUCLEOTIDE SEQUENCE [LARGE SCALE GENOMIC DNA]</scope>
    <source>
        <strain evidence="1 2">DSM 16981</strain>
    </source>
</reference>
<dbReference type="OrthoDB" id="1624004at2"/>
<dbReference type="AlphaFoldDB" id="A0A1G9SUP6"/>
<dbReference type="STRING" id="349095.SAMN05660299_00782"/>